<name>A0A540VRL6_9GAMM</name>
<dbReference type="InterPro" id="IPR001789">
    <property type="entry name" value="Sig_transdc_resp-reg_receiver"/>
</dbReference>
<dbReference type="SUPFAM" id="SSF55874">
    <property type="entry name" value="ATPase domain of HSP90 chaperone/DNA topoisomerase II/histidine kinase"/>
    <property type="match status" value="1"/>
</dbReference>
<dbReference type="InterPro" id="IPR008979">
    <property type="entry name" value="Galactose-bd-like_sf"/>
</dbReference>
<reference evidence="12 13" key="1">
    <citation type="submission" date="2019-06" db="EMBL/GenBank/DDBJ databases">
        <title>Metagenome assembled Genome of Spiribacter salinus SL48-SHIP from the microbial mat of Salt Lake 48 (Novosibirsk region, Russia).</title>
        <authorList>
            <person name="Shipova A."/>
            <person name="Rozanov A.S."/>
            <person name="Bryanskaya A.V."/>
            <person name="Peltek S.E."/>
        </authorList>
    </citation>
    <scope>NUCLEOTIDE SEQUENCE [LARGE SCALE GENOMIC DNA]</scope>
    <source>
        <strain evidence="12">SL48-SHIP-2</strain>
    </source>
</reference>
<organism evidence="12 13">
    <name type="scientific">Spiribacter salinus</name>
    <dbReference type="NCBI Taxonomy" id="1335746"/>
    <lineage>
        <taxon>Bacteria</taxon>
        <taxon>Pseudomonadati</taxon>
        <taxon>Pseudomonadota</taxon>
        <taxon>Gammaproteobacteria</taxon>
        <taxon>Chromatiales</taxon>
        <taxon>Ectothiorhodospiraceae</taxon>
        <taxon>Spiribacter</taxon>
    </lineage>
</organism>
<dbReference type="SMART" id="SM00387">
    <property type="entry name" value="HATPase_c"/>
    <property type="match status" value="1"/>
</dbReference>
<feature type="domain" description="Histidine kinase" evidence="10">
    <location>
        <begin position="425"/>
        <end position="638"/>
    </location>
</feature>
<dbReference type="Pfam" id="PF00072">
    <property type="entry name" value="Response_reg"/>
    <property type="match status" value="1"/>
</dbReference>
<dbReference type="InterPro" id="IPR036097">
    <property type="entry name" value="HisK_dim/P_sf"/>
</dbReference>
<dbReference type="InterPro" id="IPR011623">
    <property type="entry name" value="7TMR_DISM_rcpt_extracell_dom1"/>
</dbReference>
<dbReference type="CDD" id="cd17574">
    <property type="entry name" value="REC_OmpR"/>
    <property type="match status" value="1"/>
</dbReference>
<dbReference type="PROSITE" id="PS50109">
    <property type="entry name" value="HIS_KIN"/>
    <property type="match status" value="1"/>
</dbReference>
<evidence type="ECO:0000259" key="11">
    <source>
        <dbReference type="PROSITE" id="PS50110"/>
    </source>
</evidence>
<dbReference type="SUPFAM" id="SSF47384">
    <property type="entry name" value="Homodimeric domain of signal transducing histidine kinase"/>
    <property type="match status" value="1"/>
</dbReference>
<evidence type="ECO:0000256" key="5">
    <source>
        <dbReference type="ARBA" id="ARBA00022777"/>
    </source>
</evidence>
<evidence type="ECO:0000313" key="12">
    <source>
        <dbReference type="EMBL" id="TQE99401.1"/>
    </source>
</evidence>
<evidence type="ECO:0000256" key="7">
    <source>
        <dbReference type="SAM" id="MobiDB-lite"/>
    </source>
</evidence>
<feature type="signal peptide" evidence="9">
    <location>
        <begin position="1"/>
        <end position="34"/>
    </location>
</feature>
<feature type="transmembrane region" description="Helical" evidence="8">
    <location>
        <begin position="266"/>
        <end position="285"/>
    </location>
</feature>
<keyword evidence="8" id="KW-1133">Transmembrane helix</keyword>
<dbReference type="Gene3D" id="3.40.50.2300">
    <property type="match status" value="1"/>
</dbReference>
<keyword evidence="8" id="KW-0472">Membrane</keyword>
<dbReference type="SMART" id="SM00448">
    <property type="entry name" value="REC"/>
    <property type="match status" value="1"/>
</dbReference>
<dbReference type="Gene3D" id="1.10.287.130">
    <property type="match status" value="1"/>
</dbReference>
<evidence type="ECO:0000256" key="2">
    <source>
        <dbReference type="ARBA" id="ARBA00012438"/>
    </source>
</evidence>
<evidence type="ECO:0000256" key="6">
    <source>
        <dbReference type="PROSITE-ProRule" id="PRU00169"/>
    </source>
</evidence>
<keyword evidence="8" id="KW-0812">Transmembrane</keyword>
<evidence type="ECO:0000313" key="13">
    <source>
        <dbReference type="Proteomes" id="UP000315400"/>
    </source>
</evidence>
<dbReference type="Pfam" id="PF02518">
    <property type="entry name" value="HATPase_c"/>
    <property type="match status" value="1"/>
</dbReference>
<dbReference type="InterPro" id="IPR005467">
    <property type="entry name" value="His_kinase_dom"/>
</dbReference>
<feature type="transmembrane region" description="Helical" evidence="8">
    <location>
        <begin position="321"/>
        <end position="338"/>
    </location>
</feature>
<keyword evidence="3 6" id="KW-0597">Phosphoprotein</keyword>
<comment type="caution">
    <text evidence="12">The sequence shown here is derived from an EMBL/GenBank/DDBJ whole genome shotgun (WGS) entry which is preliminary data.</text>
</comment>
<accession>A0A540VRL6</accession>
<feature type="chain" id="PRO_5022038866" description="histidine kinase" evidence="9">
    <location>
        <begin position="35"/>
        <end position="917"/>
    </location>
</feature>
<dbReference type="EMBL" id="VIFK01000064">
    <property type="protein sequence ID" value="TQE99401.1"/>
    <property type="molecule type" value="Genomic_DNA"/>
</dbReference>
<dbReference type="AlphaFoldDB" id="A0A540VRL6"/>
<dbReference type="CDD" id="cd16922">
    <property type="entry name" value="HATPase_EvgS-ArcB-TorS-like"/>
    <property type="match status" value="1"/>
</dbReference>
<dbReference type="InterPro" id="IPR011006">
    <property type="entry name" value="CheY-like_superfamily"/>
</dbReference>
<evidence type="ECO:0000256" key="3">
    <source>
        <dbReference type="ARBA" id="ARBA00022553"/>
    </source>
</evidence>
<dbReference type="CDD" id="cd00082">
    <property type="entry name" value="HisKA"/>
    <property type="match status" value="1"/>
</dbReference>
<keyword evidence="9" id="KW-0732">Signal</keyword>
<keyword evidence="4" id="KW-0808">Transferase</keyword>
<dbReference type="Gene3D" id="2.60.120.260">
    <property type="entry name" value="Galactose-binding domain-like"/>
    <property type="match status" value="1"/>
</dbReference>
<keyword evidence="5" id="KW-0418">Kinase</keyword>
<dbReference type="PRINTS" id="PR00344">
    <property type="entry name" value="BCTRLSENSOR"/>
</dbReference>
<sequence length="917" mass="101374">MSFKRMARSVRHVITLCLLLCATTMALTGTASHAAELTDEPHGTYALDGPWEFHWQTFLSPGQPRSAPPDATLNLPSMWTQVELDGRRLPPDGHASYRLQMDLGENPPESLLMRVPLVYSAYRLYVDGKEVARVGQPAASAGEARPDYGERKVWIDSPGQTIDILLHVSNYSSRSAGIPRAIEIGTPKAVQGLWAIELVSTSALAGGLMLIGLSQLILFLIRRRESAYLFFGLTVMFWSLQTVLSAQLLEAMGLHIPIALARPLDGFSALAAGTSYLWFLSALFPNELPSRLTRWVAVPVIVYVLIAVLDPGLTRSVAIGWLLYLVVALLALALLALLRAVRRNRPDAGLILLGSGIVALTAALQIYWFNETGVRDAVASVGVLAAMGLHSLALARRNARAFDRSQRLETALRRANRLKDEFLANTSHELRTPLHAMIGLAESLPRDDSKTRQGLDLIVQSGRRLARLVDDTISFTQLKHGELPIRLQPTAVAPLVERVMATCQPLLGSRSVVLESRLHEPLPPILADADRLYQVLFNLIGNAIKFTDKGHIRVSAHHEADRVCFAVEDTGIGIAREELDRMQRPYEQGHDSSLDGRGGFGLGLAISRALLERHQSELELHSQTGVGTSVRFSLPVSDEGEPAASTPIIQPNDRDPAPPAEGDAVEAAPRNADVSTLLIVDDDATAAIVLEEQLHQAGYRTLVAHSGTEALEMVGHNRVELVLLDVMMPDMSGLTVCRRLREEFDANTLPIILVTARTRPEDVIEGLEAGANDHLSKPFWRREMLARVEAHLRVHENEQMRWALQEKGVTPTDNESDDPRVLLVKLLECAVTLWQAQTGTGRAELAEKSQLWTVTLDGSARKTRTLNRYLNPETLPKRPRWGVVVRTARFVLKHLESETDRDTLRRRIESFERMLPR</sequence>
<gene>
    <name evidence="12" type="ORF">FKY71_08755</name>
</gene>
<evidence type="ECO:0000256" key="4">
    <source>
        <dbReference type="ARBA" id="ARBA00022679"/>
    </source>
</evidence>
<dbReference type="EC" id="2.7.13.3" evidence="2"/>
<evidence type="ECO:0000256" key="9">
    <source>
        <dbReference type="SAM" id="SignalP"/>
    </source>
</evidence>
<dbReference type="Proteomes" id="UP000315400">
    <property type="component" value="Unassembled WGS sequence"/>
</dbReference>
<proteinExistence type="predicted"/>
<feature type="domain" description="Response regulatory" evidence="11">
    <location>
        <begin position="676"/>
        <end position="792"/>
    </location>
</feature>
<feature type="transmembrane region" description="Helical" evidence="8">
    <location>
        <begin position="228"/>
        <end position="246"/>
    </location>
</feature>
<dbReference type="GO" id="GO:0000155">
    <property type="term" value="F:phosphorelay sensor kinase activity"/>
    <property type="evidence" value="ECO:0007669"/>
    <property type="project" value="InterPro"/>
</dbReference>
<dbReference type="CDD" id="cd22890">
    <property type="entry name" value="ChiS-DBD"/>
    <property type="match status" value="1"/>
</dbReference>
<dbReference type="PANTHER" id="PTHR43047">
    <property type="entry name" value="TWO-COMPONENT HISTIDINE PROTEIN KINASE"/>
    <property type="match status" value="1"/>
</dbReference>
<dbReference type="Pfam" id="PF00512">
    <property type="entry name" value="HisKA"/>
    <property type="match status" value="1"/>
</dbReference>
<dbReference type="Pfam" id="PF07695">
    <property type="entry name" value="7TMR-DISM_7TM"/>
    <property type="match status" value="1"/>
</dbReference>
<evidence type="ECO:0000256" key="8">
    <source>
        <dbReference type="SAM" id="Phobius"/>
    </source>
</evidence>
<feature type="transmembrane region" description="Helical" evidence="8">
    <location>
        <begin position="203"/>
        <end position="221"/>
    </location>
</feature>
<dbReference type="PROSITE" id="PS50110">
    <property type="entry name" value="RESPONSE_REGULATORY"/>
    <property type="match status" value="1"/>
</dbReference>
<feature type="transmembrane region" description="Helical" evidence="8">
    <location>
        <begin position="292"/>
        <end position="309"/>
    </location>
</feature>
<dbReference type="SUPFAM" id="SSF52172">
    <property type="entry name" value="CheY-like"/>
    <property type="match status" value="1"/>
</dbReference>
<evidence type="ECO:0000259" key="10">
    <source>
        <dbReference type="PROSITE" id="PS50109"/>
    </source>
</evidence>
<dbReference type="InterPro" id="IPR003661">
    <property type="entry name" value="HisK_dim/P_dom"/>
</dbReference>
<feature type="modified residue" description="4-aspartylphosphate" evidence="6">
    <location>
        <position position="725"/>
    </location>
</feature>
<dbReference type="InterPro" id="IPR004358">
    <property type="entry name" value="Sig_transdc_His_kin-like_C"/>
</dbReference>
<feature type="region of interest" description="Disordered" evidence="7">
    <location>
        <begin position="632"/>
        <end position="668"/>
    </location>
</feature>
<dbReference type="SUPFAM" id="SSF49785">
    <property type="entry name" value="Galactose-binding domain-like"/>
    <property type="match status" value="1"/>
</dbReference>
<dbReference type="InterPro" id="IPR003594">
    <property type="entry name" value="HATPase_dom"/>
</dbReference>
<feature type="transmembrane region" description="Helical" evidence="8">
    <location>
        <begin position="350"/>
        <end position="368"/>
    </location>
</feature>
<comment type="catalytic activity">
    <reaction evidence="1">
        <text>ATP + protein L-histidine = ADP + protein N-phospho-L-histidine.</text>
        <dbReference type="EC" id="2.7.13.3"/>
    </reaction>
</comment>
<protein>
    <recommendedName>
        <fullName evidence="2">histidine kinase</fullName>
        <ecNumber evidence="2">2.7.13.3</ecNumber>
    </recommendedName>
</protein>
<dbReference type="Gene3D" id="3.30.565.10">
    <property type="entry name" value="Histidine kinase-like ATPase, C-terminal domain"/>
    <property type="match status" value="1"/>
</dbReference>
<dbReference type="SMART" id="SM00388">
    <property type="entry name" value="HisKA"/>
    <property type="match status" value="1"/>
</dbReference>
<dbReference type="InterPro" id="IPR036890">
    <property type="entry name" value="HATPase_C_sf"/>
</dbReference>
<evidence type="ECO:0000256" key="1">
    <source>
        <dbReference type="ARBA" id="ARBA00000085"/>
    </source>
</evidence>